<feature type="transmembrane region" description="Helical" evidence="8">
    <location>
        <begin position="368"/>
        <end position="388"/>
    </location>
</feature>
<evidence type="ECO:0000256" key="6">
    <source>
        <dbReference type="ARBA" id="ARBA00023136"/>
    </source>
</evidence>
<keyword evidence="3" id="KW-1003">Cell membrane</keyword>
<dbReference type="PANTHER" id="PTHR33406">
    <property type="entry name" value="MEMBRANE PROTEIN MJ1562-RELATED"/>
    <property type="match status" value="1"/>
</dbReference>
<keyword evidence="4 8" id="KW-0812">Transmembrane</keyword>
<feature type="transmembrane region" description="Helical" evidence="8">
    <location>
        <begin position="205"/>
        <end position="225"/>
    </location>
</feature>
<comment type="subcellular location">
    <subcellularLocation>
        <location evidence="1">Cell membrane</location>
        <topology evidence="1">Multi-pass membrane protein</topology>
    </subcellularLocation>
</comment>
<evidence type="ECO:0000313" key="11">
    <source>
        <dbReference type="Proteomes" id="UP000274601"/>
    </source>
</evidence>
<dbReference type="Proteomes" id="UP000274601">
    <property type="component" value="Unassembled WGS sequence"/>
</dbReference>
<dbReference type="Gene3D" id="1.20.1640.10">
    <property type="entry name" value="Multidrug efflux transporter AcrB transmembrane domain"/>
    <property type="match status" value="2"/>
</dbReference>
<dbReference type="PROSITE" id="PS50156">
    <property type="entry name" value="SSD"/>
    <property type="match status" value="2"/>
</dbReference>
<dbReference type="Pfam" id="PF03176">
    <property type="entry name" value="MMPL"/>
    <property type="match status" value="2"/>
</dbReference>
<evidence type="ECO:0000313" key="10">
    <source>
        <dbReference type="EMBL" id="RKS72038.1"/>
    </source>
</evidence>
<evidence type="ECO:0000256" key="3">
    <source>
        <dbReference type="ARBA" id="ARBA00022475"/>
    </source>
</evidence>
<keyword evidence="6 8" id="KW-0472">Membrane</keyword>
<feature type="transmembrane region" description="Helical" evidence="8">
    <location>
        <begin position="525"/>
        <end position="544"/>
    </location>
</feature>
<dbReference type="PANTHER" id="PTHR33406:SF6">
    <property type="entry name" value="MEMBRANE PROTEIN YDGH-RELATED"/>
    <property type="match status" value="1"/>
</dbReference>
<evidence type="ECO:0000256" key="2">
    <source>
        <dbReference type="ARBA" id="ARBA00010157"/>
    </source>
</evidence>
<feature type="domain" description="SSD" evidence="9">
    <location>
        <begin position="204"/>
        <end position="335"/>
    </location>
</feature>
<feature type="transmembrane region" description="Helical" evidence="8">
    <location>
        <begin position="179"/>
        <end position="198"/>
    </location>
</feature>
<feature type="transmembrane region" description="Helical" evidence="8">
    <location>
        <begin position="551"/>
        <end position="576"/>
    </location>
</feature>
<organism evidence="10 11">
    <name type="scientific">Actinomadura pelletieri DSM 43383</name>
    <dbReference type="NCBI Taxonomy" id="1120940"/>
    <lineage>
        <taxon>Bacteria</taxon>
        <taxon>Bacillati</taxon>
        <taxon>Actinomycetota</taxon>
        <taxon>Actinomycetes</taxon>
        <taxon>Streptosporangiales</taxon>
        <taxon>Thermomonosporaceae</taxon>
        <taxon>Actinomadura</taxon>
    </lineage>
</organism>
<evidence type="ECO:0000259" key="9">
    <source>
        <dbReference type="PROSITE" id="PS50156"/>
    </source>
</evidence>
<accession>A0A495QIS2</accession>
<evidence type="ECO:0000256" key="5">
    <source>
        <dbReference type="ARBA" id="ARBA00022989"/>
    </source>
</evidence>
<feature type="domain" description="SSD" evidence="9">
    <location>
        <begin position="588"/>
        <end position="683"/>
    </location>
</feature>
<dbReference type="InterPro" id="IPR004869">
    <property type="entry name" value="MMPL_dom"/>
</dbReference>
<dbReference type="GO" id="GO:0005886">
    <property type="term" value="C:plasma membrane"/>
    <property type="evidence" value="ECO:0007669"/>
    <property type="project" value="UniProtKB-SubCell"/>
</dbReference>
<feature type="transmembrane region" description="Helical" evidence="8">
    <location>
        <begin position="237"/>
        <end position="260"/>
    </location>
</feature>
<evidence type="ECO:0000256" key="1">
    <source>
        <dbReference type="ARBA" id="ARBA00004651"/>
    </source>
</evidence>
<feature type="transmembrane region" description="Helical" evidence="8">
    <location>
        <begin position="582"/>
        <end position="603"/>
    </location>
</feature>
<feature type="transmembrane region" description="Helical" evidence="8">
    <location>
        <begin position="281"/>
        <end position="308"/>
    </location>
</feature>
<feature type="region of interest" description="Disordered" evidence="7">
    <location>
        <begin position="694"/>
        <end position="717"/>
    </location>
</feature>
<evidence type="ECO:0000256" key="4">
    <source>
        <dbReference type="ARBA" id="ARBA00022692"/>
    </source>
</evidence>
<comment type="caution">
    <text evidence="10">The sequence shown here is derived from an EMBL/GenBank/DDBJ whole genome shotgun (WGS) entry which is preliminary data.</text>
</comment>
<dbReference type="AlphaFoldDB" id="A0A495QIS2"/>
<feature type="transmembrane region" description="Helical" evidence="8">
    <location>
        <begin position="662"/>
        <end position="685"/>
    </location>
</feature>
<dbReference type="EMBL" id="RBWU01000005">
    <property type="protein sequence ID" value="RKS72038.1"/>
    <property type="molecule type" value="Genomic_DNA"/>
</dbReference>
<name>A0A495QIS2_9ACTN</name>
<evidence type="ECO:0000256" key="8">
    <source>
        <dbReference type="SAM" id="Phobius"/>
    </source>
</evidence>
<gene>
    <name evidence="10" type="ORF">BZB76_4849</name>
</gene>
<dbReference type="SUPFAM" id="SSF82866">
    <property type="entry name" value="Multidrug efflux transporter AcrB transmembrane domain"/>
    <property type="match status" value="2"/>
</dbReference>
<comment type="similarity">
    <text evidence="2">Belongs to the resistance-nodulation-cell division (RND) (TC 2.A.6) family. MmpL subfamily.</text>
</comment>
<keyword evidence="11" id="KW-1185">Reference proteome</keyword>
<keyword evidence="5 8" id="KW-1133">Transmembrane helix</keyword>
<dbReference type="RefSeq" id="WP_121436626.1">
    <property type="nucleotide sequence ID" value="NZ_RBWU01000005.1"/>
</dbReference>
<reference evidence="10 11" key="1">
    <citation type="submission" date="2018-10" db="EMBL/GenBank/DDBJ databases">
        <title>Genomic Encyclopedia of Archaeal and Bacterial Type Strains, Phase II (KMG-II): from individual species to whole genera.</title>
        <authorList>
            <person name="Goeker M."/>
        </authorList>
    </citation>
    <scope>NUCLEOTIDE SEQUENCE [LARGE SCALE GENOMIC DNA]</scope>
    <source>
        <strain evidence="10 11">DSM 43383</strain>
    </source>
</reference>
<dbReference type="InterPro" id="IPR050545">
    <property type="entry name" value="Mycobact_MmpL"/>
</dbReference>
<feature type="transmembrane region" description="Helical" evidence="8">
    <location>
        <begin position="624"/>
        <end position="650"/>
    </location>
</feature>
<dbReference type="InterPro" id="IPR000731">
    <property type="entry name" value="SSD"/>
</dbReference>
<dbReference type="OrthoDB" id="2365435at2"/>
<proteinExistence type="inferred from homology"/>
<feature type="transmembrane region" description="Helical" evidence="8">
    <location>
        <begin position="314"/>
        <end position="342"/>
    </location>
</feature>
<evidence type="ECO:0000256" key="7">
    <source>
        <dbReference type="SAM" id="MobiDB-lite"/>
    </source>
</evidence>
<protein>
    <submittedName>
        <fullName evidence="10">RND superfamily putative drug exporter</fullName>
    </submittedName>
</protein>
<feature type="compositionally biased region" description="Basic and acidic residues" evidence="7">
    <location>
        <begin position="696"/>
        <end position="711"/>
    </location>
</feature>
<sequence length="717" mass="75792">MFAGLARFVVRHPWWTIAAWLAAAVLIIALSPKLATESDQGEFLPSKYESVQAAKVAEDAFPDQADMSALIVVQRSDGGKITPADSTKIAAAAQNLAAKKYPTVHGFETGPQAVAPNKSIQLISVPMEMASGDAAKDQSQAIKDIRTQLPKELGSGLEAKVGGEPAAWVDNEDSFTQSFLLITIATFALIIGLILLIFRAPLAAILPIIVIIATEQVSMGLIGAASKVLDFSGDDSLQIILTIVLFGVGADYYLFLLFRYRERLRAGEDRKTALVSAVERVGEVITSAAAAIAATFLVLMLASFGIFAAWGPSLAIGVIVMGITSLTLFPAILSLVGTAVFWPSKSWKKQPKAATAARLGRMVGKRPAVVALVAGGLLIALATGAVGFKSDYDFQSSFPQDTESAQANKDLQRGFPAGQNTPVEVMVRSTDGQPLTKAELDAFGQKAKSLPGVGGVQPAVLGQNPKIGQVNLVLNGNPVDNKAITLVKEDLGPAVHDIAPEGTEVFVGGETAIYSDINKVVNRDLSVILPVAGVLIALILLLLLRSVVAPLYLVPAVLLGFAATLGSAVYVFQGLLGEPGEIFHLPIMLYLFVLAIGTDYNILMTARLREEAKEGHEPRKAAALAVEHGGPTVAAAGLILAGTFSVMLLAKVSMLQQMGFSIALGIALSAFVMALFLVPGLTAMLGHRAWWPGHGDQPKKQLRPSDTREDYIPTGRR</sequence>